<protein>
    <submittedName>
        <fullName evidence="1">Uncharacterized protein</fullName>
    </submittedName>
</protein>
<proteinExistence type="predicted"/>
<feature type="non-terminal residue" evidence="1">
    <location>
        <position position="94"/>
    </location>
</feature>
<sequence length="94" mass="10718">MTEEEVTIGAAESPPPDWLERLRAKVRVQFGWWFKPWFKEYPEKAEEEEASNKLGLLYNEMIADINASEVSEDVKKGLDPLPIIITMLPGELGV</sequence>
<name>X1SUS9_9ZZZZ</name>
<gene>
    <name evidence="1" type="ORF">S12H4_26008</name>
</gene>
<dbReference type="EMBL" id="BARW01014715">
    <property type="protein sequence ID" value="GAI79090.1"/>
    <property type="molecule type" value="Genomic_DNA"/>
</dbReference>
<reference evidence="1" key="1">
    <citation type="journal article" date="2014" name="Front. Microbiol.">
        <title>High frequency of phylogenetically diverse reductive dehalogenase-homologous genes in deep subseafloor sedimentary metagenomes.</title>
        <authorList>
            <person name="Kawai M."/>
            <person name="Futagami T."/>
            <person name="Toyoda A."/>
            <person name="Takaki Y."/>
            <person name="Nishi S."/>
            <person name="Hori S."/>
            <person name="Arai W."/>
            <person name="Tsubouchi T."/>
            <person name="Morono Y."/>
            <person name="Uchiyama I."/>
            <person name="Ito T."/>
            <person name="Fujiyama A."/>
            <person name="Inagaki F."/>
            <person name="Takami H."/>
        </authorList>
    </citation>
    <scope>NUCLEOTIDE SEQUENCE</scope>
    <source>
        <strain evidence="1">Expedition CK06-06</strain>
    </source>
</reference>
<comment type="caution">
    <text evidence="1">The sequence shown here is derived from an EMBL/GenBank/DDBJ whole genome shotgun (WGS) entry which is preliminary data.</text>
</comment>
<accession>X1SUS9</accession>
<dbReference type="AlphaFoldDB" id="X1SUS9"/>
<evidence type="ECO:0000313" key="1">
    <source>
        <dbReference type="EMBL" id="GAI79090.1"/>
    </source>
</evidence>
<organism evidence="1">
    <name type="scientific">marine sediment metagenome</name>
    <dbReference type="NCBI Taxonomy" id="412755"/>
    <lineage>
        <taxon>unclassified sequences</taxon>
        <taxon>metagenomes</taxon>
        <taxon>ecological metagenomes</taxon>
    </lineage>
</organism>